<accession>A0A0E3V8R4</accession>
<name>A0A0E3V8R4_9BACT</name>
<reference evidence="2 3" key="1">
    <citation type="journal article" date="2014" name="Curr. Microbiol.">
        <title>Spirosoma radiotolerans sp. nov., a gamma-radiation-resistant bacterium isolated from gamma ray-irradiated soil.</title>
        <authorList>
            <person name="Lee J.J."/>
            <person name="Srinivasan S."/>
            <person name="Lim S."/>
            <person name="Joe M."/>
            <person name="Im S."/>
            <person name="Bae S.I."/>
            <person name="Park K.R."/>
            <person name="Han J.H."/>
            <person name="Park S.H."/>
            <person name="Joo B.M."/>
            <person name="Park S.J."/>
            <person name="Kim M.K."/>
        </authorList>
    </citation>
    <scope>NUCLEOTIDE SEQUENCE [LARGE SCALE GENOMIC DNA]</scope>
    <source>
        <strain evidence="2 3">DG5A</strain>
    </source>
</reference>
<dbReference type="EMBL" id="CP010429">
    <property type="protein sequence ID" value="AKD56526.1"/>
    <property type="molecule type" value="Genomic_DNA"/>
</dbReference>
<evidence type="ECO:0000259" key="1">
    <source>
        <dbReference type="PROSITE" id="PS50123"/>
    </source>
</evidence>
<dbReference type="PRINTS" id="PR00996">
    <property type="entry name" value="CHERMTFRASE"/>
</dbReference>
<dbReference type="Gene3D" id="3.40.50.150">
    <property type="entry name" value="Vaccinia Virus protein VP39"/>
    <property type="match status" value="1"/>
</dbReference>
<dbReference type="OrthoDB" id="9816309at2"/>
<protein>
    <submittedName>
        <fullName evidence="2">Chemotaxis protein CheR</fullName>
    </submittedName>
</protein>
<gene>
    <name evidence="2" type="ORF">SD10_18080</name>
</gene>
<dbReference type="Pfam" id="PF03705">
    <property type="entry name" value="CheR_N"/>
    <property type="match status" value="1"/>
</dbReference>
<feature type="domain" description="CheR-type methyltransferase" evidence="1">
    <location>
        <begin position="1"/>
        <end position="247"/>
    </location>
</feature>
<evidence type="ECO:0000313" key="2">
    <source>
        <dbReference type="EMBL" id="AKD56526.1"/>
    </source>
</evidence>
<dbReference type="SUPFAM" id="SSF53335">
    <property type="entry name" value="S-adenosyl-L-methionine-dependent methyltransferases"/>
    <property type="match status" value="1"/>
</dbReference>
<dbReference type="PATRIC" id="fig|1379870.5.peg.3910"/>
<dbReference type="HOGENOM" id="CLU_025854_1_0_10"/>
<dbReference type="SMART" id="SM00138">
    <property type="entry name" value="MeTrc"/>
    <property type="match status" value="1"/>
</dbReference>
<dbReference type="Proteomes" id="UP000033054">
    <property type="component" value="Chromosome"/>
</dbReference>
<dbReference type="InterPro" id="IPR022642">
    <property type="entry name" value="CheR_C"/>
</dbReference>
<dbReference type="Pfam" id="PF01739">
    <property type="entry name" value="CheR"/>
    <property type="match status" value="1"/>
</dbReference>
<dbReference type="InterPro" id="IPR029063">
    <property type="entry name" value="SAM-dependent_MTases_sf"/>
</dbReference>
<dbReference type="PROSITE" id="PS50123">
    <property type="entry name" value="CHER"/>
    <property type="match status" value="1"/>
</dbReference>
<dbReference type="KEGG" id="srd:SD10_18080"/>
<dbReference type="InterPro" id="IPR022641">
    <property type="entry name" value="CheR_N"/>
</dbReference>
<dbReference type="PANTHER" id="PTHR24422:SF8">
    <property type="entry name" value="CHEMOTAXIS PROTEIN"/>
    <property type="match status" value="1"/>
</dbReference>
<sequence length="269" mass="31516">MIEENEVDLLLTDLLDVYGYDFTHYSRASLKRRINRIWALDKFPSFAELRYRIRSDADYLRRFVEELTVNVTEMFRDPQFYKALRTEVLHTLAAKPFIRIWHAGCSTGEEVFSMAILLHEANLLHKSLLYATDLNPEVLETARKGIFSLAPMKQYSESYILSGGIYDFSSYYTAQYGYVKFRTDFAEKMVFSTHNLVSDRSFNEFDLIMCRNVLIYFDKALQQRVMNLFDESLGPLGYLALGAKETLKFSSLQPRFKQLDGEKIWRKIS</sequence>
<dbReference type="GO" id="GO:0008757">
    <property type="term" value="F:S-adenosylmethionine-dependent methyltransferase activity"/>
    <property type="evidence" value="ECO:0007669"/>
    <property type="project" value="InterPro"/>
</dbReference>
<proteinExistence type="predicted"/>
<evidence type="ECO:0000313" key="3">
    <source>
        <dbReference type="Proteomes" id="UP000033054"/>
    </source>
</evidence>
<dbReference type="STRING" id="1379870.SD10_18080"/>
<dbReference type="InterPro" id="IPR050903">
    <property type="entry name" value="Bact_Chemotaxis_MeTrfase"/>
</dbReference>
<organism evidence="2 3">
    <name type="scientific">Spirosoma radiotolerans</name>
    <dbReference type="NCBI Taxonomy" id="1379870"/>
    <lineage>
        <taxon>Bacteria</taxon>
        <taxon>Pseudomonadati</taxon>
        <taxon>Bacteroidota</taxon>
        <taxon>Cytophagia</taxon>
        <taxon>Cytophagales</taxon>
        <taxon>Cytophagaceae</taxon>
        <taxon>Spirosoma</taxon>
    </lineage>
</organism>
<dbReference type="InterPro" id="IPR000780">
    <property type="entry name" value="CheR_MeTrfase"/>
</dbReference>
<keyword evidence="3" id="KW-1185">Reference proteome</keyword>
<dbReference type="AlphaFoldDB" id="A0A0E3V8R4"/>
<dbReference type="SUPFAM" id="SSF47757">
    <property type="entry name" value="Chemotaxis receptor methyltransferase CheR, N-terminal domain"/>
    <property type="match status" value="1"/>
</dbReference>
<dbReference type="PANTHER" id="PTHR24422">
    <property type="entry name" value="CHEMOTAXIS PROTEIN METHYLTRANSFERASE"/>
    <property type="match status" value="1"/>
</dbReference>
<dbReference type="RefSeq" id="WP_046575653.1">
    <property type="nucleotide sequence ID" value="NZ_CP010429.1"/>
</dbReference>